<name>A0A6J1DVF8_MOMCH</name>
<dbReference type="PANTHER" id="PTHR36482">
    <property type="entry name" value="OSJNBA0024J22.15 PROTEIN"/>
    <property type="match status" value="1"/>
</dbReference>
<dbReference type="GeneID" id="111023879"/>
<evidence type="ECO:0000313" key="2">
    <source>
        <dbReference type="RefSeq" id="XP_022157068.1"/>
    </source>
</evidence>
<dbReference type="KEGG" id="mcha:111023879"/>
<dbReference type="RefSeq" id="XP_022157069.1">
    <property type="nucleotide sequence ID" value="XM_022301377.1"/>
</dbReference>
<dbReference type="InterPro" id="IPR049065">
    <property type="entry name" value="Nakanori"/>
</dbReference>
<dbReference type="InterPro" id="IPR053085">
    <property type="entry name" value="Jasmonate-induced_protein"/>
</dbReference>
<dbReference type="OrthoDB" id="2617878at2759"/>
<dbReference type="Pfam" id="PF21230">
    <property type="entry name" value="Nakanori"/>
    <property type="match status" value="1"/>
</dbReference>
<dbReference type="Proteomes" id="UP000504603">
    <property type="component" value="Unplaced"/>
</dbReference>
<protein>
    <submittedName>
        <fullName evidence="2 3">23 kDa jasmonate-induced protein-like</fullName>
    </submittedName>
</protein>
<dbReference type="AlphaFoldDB" id="A0A6J1DVF8"/>
<evidence type="ECO:0000313" key="1">
    <source>
        <dbReference type="Proteomes" id="UP000504603"/>
    </source>
</evidence>
<evidence type="ECO:0000313" key="3">
    <source>
        <dbReference type="RefSeq" id="XP_022157069.1"/>
    </source>
</evidence>
<dbReference type="Gene3D" id="2.60.270.50">
    <property type="match status" value="1"/>
</dbReference>
<reference evidence="2 3" key="1">
    <citation type="submission" date="2025-04" db="UniProtKB">
        <authorList>
            <consortium name="RefSeq"/>
        </authorList>
    </citation>
    <scope>IDENTIFICATION</scope>
    <source>
        <strain evidence="2 3">OHB3-1</strain>
    </source>
</reference>
<dbReference type="RefSeq" id="XP_022157068.1">
    <property type="nucleotide sequence ID" value="XM_022301376.1"/>
</dbReference>
<keyword evidence="1" id="KW-1185">Reference proteome</keyword>
<gene>
    <name evidence="2 3" type="primary">LOC111023879</name>
</gene>
<proteinExistence type="predicted"/>
<sequence length="220" mass="24287">MAMNVFGTPVTNATLEAMPEYEGKEITRMDRAHVALNKMHTEDKDKNAREYVHNLKEEWGTGVSTLCLLYNATGDTITFVLEHNWHGHVGPAPYPIQIANGQWGAFLHVKTSGAATGSSAAIVYRGKNNNDVGCDWMAAWSNPWNPASSSNTAYTEIRDEGHYEKEDNWNYISDLLYDSGITKTDIWNGCKSSVITGNGTSPEYEATFTLDGAETKLLDA</sequence>
<accession>A0A6J1DVF8</accession>
<organism evidence="1 3">
    <name type="scientific">Momordica charantia</name>
    <name type="common">Bitter gourd</name>
    <name type="synonym">Balsam pear</name>
    <dbReference type="NCBI Taxonomy" id="3673"/>
    <lineage>
        <taxon>Eukaryota</taxon>
        <taxon>Viridiplantae</taxon>
        <taxon>Streptophyta</taxon>
        <taxon>Embryophyta</taxon>
        <taxon>Tracheophyta</taxon>
        <taxon>Spermatophyta</taxon>
        <taxon>Magnoliopsida</taxon>
        <taxon>eudicotyledons</taxon>
        <taxon>Gunneridae</taxon>
        <taxon>Pentapetalae</taxon>
        <taxon>rosids</taxon>
        <taxon>fabids</taxon>
        <taxon>Cucurbitales</taxon>
        <taxon>Cucurbitaceae</taxon>
        <taxon>Momordiceae</taxon>
        <taxon>Momordica</taxon>
    </lineage>
</organism>
<dbReference type="PANTHER" id="PTHR36482:SF5">
    <property type="entry name" value="23 KDA JASMONATE-INDUCED PROTEIN-LIKE"/>
    <property type="match status" value="1"/>
</dbReference>